<dbReference type="EMBL" id="JAOQNS010000009">
    <property type="protein sequence ID" value="MCW2308842.1"/>
    <property type="molecule type" value="Genomic_DNA"/>
</dbReference>
<accession>A0ABT3HEL8</accession>
<sequence length="349" mass="38854">MIEAEPMDFDASRRRLRFAMDDALAQLAAVTADPLQSDIYLDVTADPEFGAMIERDGDRFRVCLTTGCVDTLDLLWTEALRDPDLLMVGDARITDDVAAVTHLSLVWLCLHELAHVRLLHFDLTGHSGLPETHGILQFALTGLAKREAAPVDALDPKDRTLAFPCMELQADSEAIDILLDAYDEDRWEELRLRAASIFAVMALIEREDRRHEEPGNTHPLSSTRFFVMLNHLFQMWLYPGAELKETDDGTMVIPEKEPTAEELQAYSRVVLGPAVKDAIALAVTAKARSFIADVGGDSPLIFDLETSQYGTDLSETDLKSAGGREWFRLLSVNEKLMSLTGLRRAPSRA</sequence>
<protein>
    <recommendedName>
        <fullName evidence="3">IrrE N-terminal-like domain-containing protein</fullName>
    </recommendedName>
</protein>
<evidence type="ECO:0008006" key="3">
    <source>
        <dbReference type="Google" id="ProtNLM"/>
    </source>
</evidence>
<dbReference type="RefSeq" id="WP_264602441.1">
    <property type="nucleotide sequence ID" value="NZ_JAOQNS010000009.1"/>
</dbReference>
<gene>
    <name evidence="1" type="ORF">M2319_003191</name>
</gene>
<organism evidence="1 2">
    <name type="scientific">Rhodobium gokarnense</name>
    <dbReference type="NCBI Taxonomy" id="364296"/>
    <lineage>
        <taxon>Bacteria</taxon>
        <taxon>Pseudomonadati</taxon>
        <taxon>Pseudomonadota</taxon>
        <taxon>Alphaproteobacteria</taxon>
        <taxon>Hyphomicrobiales</taxon>
        <taxon>Rhodobiaceae</taxon>
        <taxon>Rhodobium</taxon>
    </lineage>
</organism>
<evidence type="ECO:0000313" key="2">
    <source>
        <dbReference type="Proteomes" id="UP001209755"/>
    </source>
</evidence>
<keyword evidence="2" id="KW-1185">Reference proteome</keyword>
<proteinExistence type="predicted"/>
<evidence type="ECO:0000313" key="1">
    <source>
        <dbReference type="EMBL" id="MCW2308842.1"/>
    </source>
</evidence>
<name>A0ABT3HEL8_9HYPH</name>
<comment type="caution">
    <text evidence="1">The sequence shown here is derived from an EMBL/GenBank/DDBJ whole genome shotgun (WGS) entry which is preliminary data.</text>
</comment>
<reference evidence="2" key="1">
    <citation type="submission" date="2023-07" db="EMBL/GenBank/DDBJ databases">
        <title>Genome sequencing of Purple Non-Sulfur Bacteria from various extreme environments.</title>
        <authorList>
            <person name="Mayer M."/>
        </authorList>
    </citation>
    <scope>NUCLEOTIDE SEQUENCE [LARGE SCALE GENOMIC DNA]</scope>
    <source>
        <strain evidence="2">DSM 17935</strain>
    </source>
</reference>
<dbReference type="Proteomes" id="UP001209755">
    <property type="component" value="Unassembled WGS sequence"/>
</dbReference>